<dbReference type="EMBL" id="ANIY01003849">
    <property type="protein sequence ID" value="ETP33089.1"/>
    <property type="molecule type" value="Genomic_DNA"/>
</dbReference>
<feature type="non-terminal residue" evidence="2">
    <location>
        <position position="1"/>
    </location>
</feature>
<dbReference type="OrthoDB" id="126326at2759"/>
<evidence type="ECO:0000313" key="3">
    <source>
        <dbReference type="Proteomes" id="UP000018948"/>
    </source>
</evidence>
<dbReference type="Proteomes" id="UP000018948">
    <property type="component" value="Unassembled WGS sequence"/>
</dbReference>
<gene>
    <name evidence="2" type="ORF">F442_18323</name>
</gene>
<feature type="compositionally biased region" description="Basic residues" evidence="1">
    <location>
        <begin position="188"/>
        <end position="197"/>
    </location>
</feature>
<accession>W2YFX3</accession>
<dbReference type="AlphaFoldDB" id="W2YFX3"/>
<organism evidence="2 3">
    <name type="scientific">Phytophthora nicotianae P10297</name>
    <dbReference type="NCBI Taxonomy" id="1317064"/>
    <lineage>
        <taxon>Eukaryota</taxon>
        <taxon>Sar</taxon>
        <taxon>Stramenopiles</taxon>
        <taxon>Oomycota</taxon>
        <taxon>Peronosporomycetes</taxon>
        <taxon>Peronosporales</taxon>
        <taxon>Peronosporaceae</taxon>
        <taxon>Phytophthora</taxon>
    </lineage>
</organism>
<evidence type="ECO:0000256" key="1">
    <source>
        <dbReference type="SAM" id="MobiDB-lite"/>
    </source>
</evidence>
<evidence type="ECO:0000313" key="2">
    <source>
        <dbReference type="EMBL" id="ETP33089.1"/>
    </source>
</evidence>
<comment type="caution">
    <text evidence="2">The sequence shown here is derived from an EMBL/GenBank/DDBJ whole genome shotgun (WGS) entry which is preliminary data.</text>
</comment>
<reference evidence="2 3" key="1">
    <citation type="submission" date="2013-11" db="EMBL/GenBank/DDBJ databases">
        <title>The Genome Sequence of Phytophthora parasitica P10297.</title>
        <authorList>
            <consortium name="The Broad Institute Genomics Platform"/>
            <person name="Russ C."/>
            <person name="Tyler B."/>
            <person name="Panabieres F."/>
            <person name="Shan W."/>
            <person name="Tripathy S."/>
            <person name="Grunwald N."/>
            <person name="Machado M."/>
            <person name="Johnson C.S."/>
            <person name="Walker B."/>
            <person name="Young S.K."/>
            <person name="Zeng Q."/>
            <person name="Gargeya S."/>
            <person name="Fitzgerald M."/>
            <person name="Haas B."/>
            <person name="Abouelleil A."/>
            <person name="Allen A.W."/>
            <person name="Alvarado L."/>
            <person name="Arachchi H.M."/>
            <person name="Berlin A.M."/>
            <person name="Chapman S.B."/>
            <person name="Gainer-Dewar J."/>
            <person name="Goldberg J."/>
            <person name="Griggs A."/>
            <person name="Gujja S."/>
            <person name="Hansen M."/>
            <person name="Howarth C."/>
            <person name="Imamovic A."/>
            <person name="Ireland A."/>
            <person name="Larimer J."/>
            <person name="McCowan C."/>
            <person name="Murphy C."/>
            <person name="Pearson M."/>
            <person name="Poon T.W."/>
            <person name="Priest M."/>
            <person name="Roberts A."/>
            <person name="Saif S."/>
            <person name="Shea T."/>
            <person name="Sisk P."/>
            <person name="Sykes S."/>
            <person name="Wortman J."/>
            <person name="Nusbaum C."/>
            <person name="Birren B."/>
        </authorList>
    </citation>
    <scope>NUCLEOTIDE SEQUENCE [LARGE SCALE GENOMIC DNA]</scope>
    <source>
        <strain evidence="2 3">P10297</strain>
    </source>
</reference>
<name>W2YFX3_PHYNI</name>
<feature type="compositionally biased region" description="Polar residues" evidence="1">
    <location>
        <begin position="165"/>
        <end position="176"/>
    </location>
</feature>
<protein>
    <submittedName>
        <fullName evidence="2">Uncharacterized protein</fullName>
    </submittedName>
</protein>
<proteinExistence type="predicted"/>
<sequence length="482" mass="52876">YRCMDLRGCVGIRHVGALCKIAYSMPHGLARLRLDAATKIIKVDVLNYALQTGAGVNTTTVTPTELLAQQNKIIAACHRRRSGLPRAITNSTSVPFNRDDVLLLIRPSTLQLRVVNYQLICTWLKSLLPSAAKRPRAGALPPSQPSRSSGAGHGGEPVTRVDGSASESGNMALSSSSEDENIRDIQHLHRPLGKRRRVDHEDTGSDEGISSDQDERACSWDRKNRGVVFLPSPADRRAHGAIAQPLHAGKEIQMLLQSAQQSEYVDFIATSPVPRGAYCFGFGVGISIMHFRRVLTADEVAATESGMDRFARYFYNKTTRKFIGTARDFIISYADSAPTDPSMARLLVHWVNTEFGKFCSCLVTKGLPSALRIRKEFSRNDEKLGAQKEAHPSWKLTTTVNGSHRGVSGTKFDSRRHGKEKIPLSVIESLPKSDDGRRLCPGADCSVTECARAHFKPASLSDETKAVLLQPCKGLSEECKDL</sequence>
<feature type="region of interest" description="Disordered" evidence="1">
    <location>
        <begin position="134"/>
        <end position="217"/>
    </location>
</feature>